<gene>
    <name evidence="1" type="ORF">LOK49_LG04G01963</name>
</gene>
<reference evidence="1 2" key="1">
    <citation type="journal article" date="2022" name="Plant J.">
        <title>Chromosome-level genome of Camellia lanceoleosa provides a valuable resource for understanding genome evolution and self-incompatibility.</title>
        <authorList>
            <person name="Gong W."/>
            <person name="Xiao S."/>
            <person name="Wang L."/>
            <person name="Liao Z."/>
            <person name="Chang Y."/>
            <person name="Mo W."/>
            <person name="Hu G."/>
            <person name="Li W."/>
            <person name="Zhao G."/>
            <person name="Zhu H."/>
            <person name="Hu X."/>
            <person name="Ji K."/>
            <person name="Xiang X."/>
            <person name="Song Q."/>
            <person name="Yuan D."/>
            <person name="Jin S."/>
            <person name="Zhang L."/>
        </authorList>
    </citation>
    <scope>NUCLEOTIDE SEQUENCE [LARGE SCALE GENOMIC DNA]</scope>
    <source>
        <strain evidence="1">SQ_2022a</strain>
    </source>
</reference>
<accession>A0ACC0HZF4</accession>
<comment type="caution">
    <text evidence="1">The sequence shown here is derived from an EMBL/GenBank/DDBJ whole genome shotgun (WGS) entry which is preliminary data.</text>
</comment>
<name>A0ACC0HZF4_9ERIC</name>
<keyword evidence="2" id="KW-1185">Reference proteome</keyword>
<protein>
    <submittedName>
        <fullName evidence="1">Uncharacterized protein</fullName>
    </submittedName>
</protein>
<sequence>MEANHKATKGYLALNDSDLLPNLFIPSMDMLIWNCRGAGNQRFKRTMRELVQIHKLDILILMETKVEFKSMGMFFNCMGFTASAHVDPTGRSGGIWMLWNPNVVNVRVVEASSQLITATISRQDFPDWLLSAVYASPNHCKWDELWEHLEVLSHNMTELWLVAGDFNDFSTTQEKRSFNGNHHLSQSQDKRRSKKFNDKIHHCNLMDLGCSGPRLTWSNN</sequence>
<dbReference type="Proteomes" id="UP001060215">
    <property type="component" value="Chromosome 2"/>
</dbReference>
<evidence type="ECO:0000313" key="1">
    <source>
        <dbReference type="EMBL" id="KAI8018353.1"/>
    </source>
</evidence>
<organism evidence="1 2">
    <name type="scientific">Camellia lanceoleosa</name>
    <dbReference type="NCBI Taxonomy" id="1840588"/>
    <lineage>
        <taxon>Eukaryota</taxon>
        <taxon>Viridiplantae</taxon>
        <taxon>Streptophyta</taxon>
        <taxon>Embryophyta</taxon>
        <taxon>Tracheophyta</taxon>
        <taxon>Spermatophyta</taxon>
        <taxon>Magnoliopsida</taxon>
        <taxon>eudicotyledons</taxon>
        <taxon>Gunneridae</taxon>
        <taxon>Pentapetalae</taxon>
        <taxon>asterids</taxon>
        <taxon>Ericales</taxon>
        <taxon>Theaceae</taxon>
        <taxon>Camellia</taxon>
    </lineage>
</organism>
<dbReference type="EMBL" id="CM045759">
    <property type="protein sequence ID" value="KAI8018353.1"/>
    <property type="molecule type" value="Genomic_DNA"/>
</dbReference>
<evidence type="ECO:0000313" key="2">
    <source>
        <dbReference type="Proteomes" id="UP001060215"/>
    </source>
</evidence>
<proteinExistence type="predicted"/>